<sequence length="131" mass="12927">MGNDETGVDEEADEAGAEGEDAGADGVEDADDAEDEAGVDEAEDEAGVDEAEGVDDADGEGEACVGAEGDGASAGVRGACGVGAGGVRVCVEPGFTSGARPPWVRPACCAQFCQVPVPVSARIFWATAICC</sequence>
<evidence type="ECO:0000313" key="3">
    <source>
        <dbReference type="Proteomes" id="UP001596083"/>
    </source>
</evidence>
<keyword evidence="3" id="KW-1185">Reference proteome</keyword>
<name>A0ABW0Z4A6_9ACTN</name>
<protein>
    <submittedName>
        <fullName evidence="2">Uncharacterized protein</fullName>
    </submittedName>
</protein>
<evidence type="ECO:0000313" key="2">
    <source>
        <dbReference type="EMBL" id="MFC5722131.1"/>
    </source>
</evidence>
<evidence type="ECO:0000256" key="1">
    <source>
        <dbReference type="SAM" id="MobiDB-lite"/>
    </source>
</evidence>
<gene>
    <name evidence="2" type="ORF">ACFP1Z_18360</name>
</gene>
<accession>A0ABW0Z4A6</accession>
<feature type="compositionally biased region" description="Acidic residues" evidence="1">
    <location>
        <begin position="1"/>
        <end position="61"/>
    </location>
</feature>
<feature type="region of interest" description="Disordered" evidence="1">
    <location>
        <begin position="1"/>
        <end position="74"/>
    </location>
</feature>
<comment type="caution">
    <text evidence="2">The sequence shown here is derived from an EMBL/GenBank/DDBJ whole genome shotgun (WGS) entry which is preliminary data.</text>
</comment>
<reference evidence="3" key="1">
    <citation type="journal article" date="2019" name="Int. J. Syst. Evol. Microbiol.">
        <title>The Global Catalogue of Microorganisms (GCM) 10K type strain sequencing project: providing services to taxonomists for standard genome sequencing and annotation.</title>
        <authorList>
            <consortium name="The Broad Institute Genomics Platform"/>
            <consortium name="The Broad Institute Genome Sequencing Center for Infectious Disease"/>
            <person name="Wu L."/>
            <person name="Ma J."/>
        </authorList>
    </citation>
    <scope>NUCLEOTIDE SEQUENCE [LARGE SCALE GENOMIC DNA]</scope>
    <source>
        <strain evidence="3">CGMCC 4.7304</strain>
    </source>
</reference>
<organism evidence="2 3">
    <name type="scientific">Streptomyces gamaensis</name>
    <dbReference type="NCBI Taxonomy" id="1763542"/>
    <lineage>
        <taxon>Bacteria</taxon>
        <taxon>Bacillati</taxon>
        <taxon>Actinomycetota</taxon>
        <taxon>Actinomycetes</taxon>
        <taxon>Kitasatosporales</taxon>
        <taxon>Streptomycetaceae</taxon>
        <taxon>Streptomyces</taxon>
    </lineage>
</organism>
<dbReference type="RefSeq" id="WP_390317595.1">
    <property type="nucleotide sequence ID" value="NZ_JBHSPB010000010.1"/>
</dbReference>
<dbReference type="Proteomes" id="UP001596083">
    <property type="component" value="Unassembled WGS sequence"/>
</dbReference>
<proteinExistence type="predicted"/>
<dbReference type="EMBL" id="JBHSPB010000010">
    <property type="protein sequence ID" value="MFC5722131.1"/>
    <property type="molecule type" value="Genomic_DNA"/>
</dbReference>